<dbReference type="SMART" id="SM00864">
    <property type="entry name" value="Tubulin"/>
    <property type="match status" value="1"/>
</dbReference>
<evidence type="ECO:0000256" key="8">
    <source>
        <dbReference type="ARBA" id="ARBA00022723"/>
    </source>
</evidence>
<reference evidence="22" key="1">
    <citation type="journal article" date="2023" name="Nat. Microbiol.">
        <title>Babesia duncani multi-omics identifies virulence factors and drug targets.</title>
        <authorList>
            <person name="Singh P."/>
            <person name="Lonardi S."/>
            <person name="Liang Q."/>
            <person name="Vydyam P."/>
            <person name="Khabirova E."/>
            <person name="Fang T."/>
            <person name="Gihaz S."/>
            <person name="Thekkiniath J."/>
            <person name="Munshi M."/>
            <person name="Abel S."/>
            <person name="Ciampossin L."/>
            <person name="Batugedara G."/>
            <person name="Gupta M."/>
            <person name="Lu X.M."/>
            <person name="Lenz T."/>
            <person name="Chakravarty S."/>
            <person name="Cornillot E."/>
            <person name="Hu Y."/>
            <person name="Ma W."/>
            <person name="Gonzalez L.M."/>
            <person name="Sanchez S."/>
            <person name="Estrada K."/>
            <person name="Sanchez-Flores A."/>
            <person name="Montero E."/>
            <person name="Harb O.S."/>
            <person name="Le Roch K.G."/>
            <person name="Mamoun C.B."/>
        </authorList>
    </citation>
    <scope>NUCLEOTIDE SEQUENCE</scope>
    <source>
        <strain evidence="22">WA1</strain>
    </source>
</reference>
<dbReference type="GO" id="GO:0003924">
    <property type="term" value="F:GTPase activity"/>
    <property type="evidence" value="ECO:0007669"/>
    <property type="project" value="InterPro"/>
</dbReference>
<dbReference type="EC" id="5.6.2.2" evidence="5"/>
<dbReference type="KEGG" id="bdw:94334317"/>
<dbReference type="GO" id="GO:0003918">
    <property type="term" value="F:DNA topoisomerase type II (double strand cut, ATP-hydrolyzing) activity"/>
    <property type="evidence" value="ECO:0007669"/>
    <property type="project" value="UniProtKB-EC"/>
</dbReference>
<dbReference type="InterPro" id="IPR013758">
    <property type="entry name" value="Topo_IIA_A/C_ab"/>
</dbReference>
<dbReference type="Gene3D" id="1.10.268.10">
    <property type="entry name" value="Topoisomerase, domain 3"/>
    <property type="match status" value="1"/>
</dbReference>
<comment type="caution">
    <text evidence="22">The sequence shown here is derived from an EMBL/GenBank/DDBJ whole genome shotgun (WGS) entry which is preliminary data.</text>
</comment>
<comment type="function">
    <text evidence="17">Tubulin is the major constituent of microtubules, a cylinder consisting of laterally associated linear protofilaments composed of alpha- and beta-tubulin heterodimers. Microtubules grow by the addition of GTP-tubulin dimers to the microtubule end, where a stabilizing cap forms. Below the cap, tubulin dimers are in GDP-bound state, owing to GTPase activity of alpha-tubulin.</text>
</comment>
<evidence type="ECO:0000256" key="19">
    <source>
        <dbReference type="SAM" id="Coils"/>
    </source>
</evidence>
<feature type="coiled-coil region" evidence="19">
    <location>
        <begin position="1188"/>
        <end position="1301"/>
    </location>
</feature>
<dbReference type="SMART" id="SM00434">
    <property type="entry name" value="TOP4c"/>
    <property type="match status" value="1"/>
</dbReference>
<evidence type="ECO:0000313" key="22">
    <source>
        <dbReference type="EMBL" id="KAK2197025.1"/>
    </source>
</evidence>
<dbReference type="FunFam" id="1.10.287.600:FF:000002">
    <property type="entry name" value="Tubulin beta chain"/>
    <property type="match status" value="1"/>
</dbReference>
<dbReference type="Pfam" id="PF00091">
    <property type="entry name" value="Tubulin"/>
    <property type="match status" value="1"/>
</dbReference>
<keyword evidence="9" id="KW-0547">Nucleotide-binding</keyword>
<evidence type="ECO:0000313" key="23">
    <source>
        <dbReference type="Proteomes" id="UP001214638"/>
    </source>
</evidence>
<dbReference type="Gene3D" id="3.40.50.670">
    <property type="match status" value="1"/>
</dbReference>
<dbReference type="InterPro" id="IPR003008">
    <property type="entry name" value="Tubulin_FtsZ_GTPase"/>
</dbReference>
<dbReference type="InterPro" id="IPR001241">
    <property type="entry name" value="Topo_IIA"/>
</dbReference>
<dbReference type="PRINTS" id="PR01161">
    <property type="entry name" value="TUBULIN"/>
</dbReference>
<organism evidence="22 23">
    <name type="scientific">Babesia duncani</name>
    <dbReference type="NCBI Taxonomy" id="323732"/>
    <lineage>
        <taxon>Eukaryota</taxon>
        <taxon>Sar</taxon>
        <taxon>Alveolata</taxon>
        <taxon>Apicomplexa</taxon>
        <taxon>Aconoidasida</taxon>
        <taxon>Piroplasmida</taxon>
        <taxon>Babesiidae</taxon>
        <taxon>Babesia</taxon>
    </lineage>
</organism>
<evidence type="ECO:0000256" key="13">
    <source>
        <dbReference type="ARBA" id="ARBA00023125"/>
    </source>
</evidence>
<dbReference type="InterPro" id="IPR017975">
    <property type="entry name" value="Tubulin_CS"/>
</dbReference>
<dbReference type="InterPro" id="IPR050634">
    <property type="entry name" value="DNA_Topoisomerase_II"/>
</dbReference>
<keyword evidence="13 18" id="KW-0238">DNA-binding</keyword>
<dbReference type="CDD" id="cd02187">
    <property type="entry name" value="beta_tubulin"/>
    <property type="match status" value="1"/>
</dbReference>
<dbReference type="InterPro" id="IPR031660">
    <property type="entry name" value="TOPRIM_C"/>
</dbReference>
<dbReference type="GO" id="GO:0000819">
    <property type="term" value="P:sister chromatid segregation"/>
    <property type="evidence" value="ECO:0007669"/>
    <property type="project" value="TreeGrafter"/>
</dbReference>
<comment type="catalytic activity">
    <reaction evidence="1 18">
        <text>ATP-dependent breakage, passage and rejoining of double-stranded DNA.</text>
        <dbReference type="EC" id="5.6.2.2"/>
    </reaction>
</comment>
<dbReference type="Pfam" id="PF03953">
    <property type="entry name" value="Tubulin_C"/>
    <property type="match status" value="1"/>
</dbReference>
<dbReference type="InterPro" id="IPR013757">
    <property type="entry name" value="Topo_IIA_A_a_sf"/>
</dbReference>
<feature type="region of interest" description="Disordered" evidence="20">
    <location>
        <begin position="828"/>
        <end position="965"/>
    </location>
</feature>
<dbReference type="PROSITE" id="PS52040">
    <property type="entry name" value="TOPO_IIA"/>
    <property type="match status" value="1"/>
</dbReference>
<dbReference type="SMART" id="SM00865">
    <property type="entry name" value="Tubulin_C"/>
    <property type="match status" value="1"/>
</dbReference>
<dbReference type="FunFam" id="3.40.50.1440:FF:000006">
    <property type="entry name" value="Tubulin beta chain"/>
    <property type="match status" value="1"/>
</dbReference>
<dbReference type="InterPro" id="IPR002205">
    <property type="entry name" value="Topo_IIA_dom_A"/>
</dbReference>
<gene>
    <name evidence="22" type="ORF">BdWA1_000019</name>
</gene>
<dbReference type="EMBL" id="JALLKP010000001">
    <property type="protein sequence ID" value="KAK2197025.1"/>
    <property type="molecule type" value="Genomic_DNA"/>
</dbReference>
<evidence type="ECO:0000256" key="10">
    <source>
        <dbReference type="ARBA" id="ARBA00022840"/>
    </source>
</evidence>
<dbReference type="RefSeq" id="XP_067803867.1">
    <property type="nucleotide sequence ID" value="XM_067945076.1"/>
</dbReference>
<dbReference type="InterPro" id="IPR013759">
    <property type="entry name" value="Topo_IIA_B_C"/>
</dbReference>
<feature type="domain" description="Topo IIA-type catalytic" evidence="21">
    <location>
        <begin position="376"/>
        <end position="810"/>
    </location>
</feature>
<sequence>MGFLRVLPIDDDRIELIYNRLQQKLEKVEKWERHTNSELLEIVKNISKRNEFKMSTKKKTIEERYQKMTPREHILLRPDTYIGSTESQTEQMWVFNKEKNRMVYEEVTFIPGLYKIFDEILVNAADVQSRNAADPSLIPMTYIKVNIDQQEGTIIVQNDGEPIPVQIHATERFVVICCDKKSGKKFKMIWRNNMSTTSGPEVQSFKGGNSVTIKFVPDFERFKVTGLDDGTLKVLEKRVYDIAATTGVKVFLNDERINIKNFKQYVDIIMQAIIDYATSRFESQYKKKMKCVTSTDRIRSIHKLDDANHAGGALNNEDDDSIDLAFNKKRADDRKQWMQAYRHGDGVDHSIKELRYYDFVHKELIQFSIYDTERSIPSAVDGFKPGQRKVLFGAIKANLINDTKVDAFASFVSQHSAYHHGETSLQQTIVNMAQNFVGSNNLNLLKPVGQFGSRKEGGKDCSAARYIYTKFGSLTRLIFHPADDPILEYQNEEGKRIEPTFYVPIIPIVLVNGCEGIGTGFSTLIPNYSPLDIIDNLKRLLNNEEMLPMTPWYRNFSGKIVANEKGGFDCIGNYEFNESTLELWITELPIHRWTNDYKNFLNNLNSKSPKIILHEDVSTHESVGFRLSIHEEAWADFARDGIEKAFKLKTTLNTSNMTLFDQNRQLQRYKSELDIIKDFASERFKYYTKRRNYLMERYTGQQRLIMNQIRFIEMVVNEELVLFKKAKNVLMKELKDLKFEPYTSFNLDASNNEETEQTTTPEDYNYLLNMTLWSLTVEHINKLHDELAKINLMVDDLIKSDERALWIRDLDSLQEAIIAAGIMENSIPPTVFTNKTDRTKKLKTTPRRDSTASTPKRKADAVDGQEETTPDASGTVPTPKSGGGRKNGKSDSSKATPKTPKSKKAINVESDSEIVMNGTGPSTKSNAAATPRPKRKKKVAKYDSEEEDEEDDDDDESDFDSHHAKQASREIGLDLENFTTPFCTRISDPLAVQCSLFAVPGSSASNKTQVKISGNHKFKFELKFHPEEAGVVLATVSGVPEQECMFKWQRMSASYKVDLENITGPRMVLTADDIGSTLCVHVTPPGNLGTAIGTVGPFDVDVHSRRLIQEALVNGTSRHEIFLDESFTKNTPSGDPKDGCKLNMDIGRQRWVVYIMSDQLSNSLEVLRDGRLQDVTGGGSRLNLVVALQKVTDDLSASLEDNAKLRKELERCSQENKSDSNRHMCAELVSRNASLSEQVSKLQQQIASLEAEIDVQRGERNRLDKHCKSLSKDLQNYESEKDQMQAEIELLKQKIRRLALAGQCGNQIGAKFWEVISDEHGIDHKGTYHGDSDLQLERVDVFYNEATGGRYVPRAILMDLEPGTMDSVRAGAFGELFRPDNFVFGQTGAGNNWAKGHYTEGAELIDSVLDVVRKEAEGCDCLQGFQITHSLGGGTGSGMGTLLISKIREEFPDRIMETFSVFPSPKVSDTVVEPYNATLSVHQLVENADEVQVIDNEALYDICFRTLKLTTPTYGDLNHLVSAAMSGVTCSLRFPGQLNSDLRKLAVNLIPFPRLHFFMIGFAPLTSRGSQQYRSLTVAELTQQMFDAKNMMCASDPRRGRYLTACAMFRGRMSTKEVDEQMSSVQNKNSSYFVEWIPHNTKSSVCDIPPKGLKMAVTFVGNSTAIQDMFKRVSEQFTAMFRRKAFLHWYTGEGMDEMEFTEAESNMNDLVSEYQQYQEATIDDDEDDEDVDYE</sequence>
<keyword evidence="12 18" id="KW-0799">Topoisomerase</keyword>
<evidence type="ECO:0000256" key="5">
    <source>
        <dbReference type="ARBA" id="ARBA00012895"/>
    </source>
</evidence>
<dbReference type="GO" id="GO:0005874">
    <property type="term" value="C:microtubule"/>
    <property type="evidence" value="ECO:0007669"/>
    <property type="project" value="UniProtKB-KW"/>
</dbReference>
<dbReference type="GO" id="GO:0003677">
    <property type="term" value="F:DNA binding"/>
    <property type="evidence" value="ECO:0007669"/>
    <property type="project" value="UniProtKB-UniRule"/>
</dbReference>
<dbReference type="GO" id="GO:0005634">
    <property type="term" value="C:nucleus"/>
    <property type="evidence" value="ECO:0007669"/>
    <property type="project" value="TreeGrafter"/>
</dbReference>
<dbReference type="Proteomes" id="UP001214638">
    <property type="component" value="Unassembled WGS sequence"/>
</dbReference>
<dbReference type="InterPro" id="IPR000217">
    <property type="entry name" value="Tubulin"/>
</dbReference>
<keyword evidence="8" id="KW-0479">Metal-binding</keyword>
<dbReference type="PANTHER" id="PTHR10169:SF38">
    <property type="entry name" value="DNA TOPOISOMERASE 2"/>
    <property type="match status" value="1"/>
</dbReference>
<evidence type="ECO:0000256" key="15">
    <source>
        <dbReference type="ARBA" id="ARBA00023235"/>
    </source>
</evidence>
<evidence type="ECO:0000256" key="14">
    <source>
        <dbReference type="ARBA" id="ARBA00023134"/>
    </source>
</evidence>
<name>A0AAD9PLS5_9APIC</name>
<dbReference type="InterPro" id="IPR023123">
    <property type="entry name" value="Tubulin_C"/>
</dbReference>
<evidence type="ECO:0000256" key="6">
    <source>
        <dbReference type="ARBA" id="ARBA00013288"/>
    </source>
</evidence>
<dbReference type="FunFam" id="3.90.199.10:FF:000002">
    <property type="entry name" value="DNA topoisomerase 2"/>
    <property type="match status" value="1"/>
</dbReference>
<dbReference type="Pfam" id="PF16898">
    <property type="entry name" value="TOPRIM_C"/>
    <property type="match status" value="1"/>
</dbReference>
<dbReference type="GO" id="GO:0005525">
    <property type="term" value="F:GTP binding"/>
    <property type="evidence" value="ECO:0007669"/>
    <property type="project" value="UniProtKB-KW"/>
</dbReference>
<dbReference type="GO" id="GO:0005524">
    <property type="term" value="F:ATP binding"/>
    <property type="evidence" value="ECO:0007669"/>
    <property type="project" value="UniProtKB-KW"/>
</dbReference>
<dbReference type="Gene3D" id="3.30.1360.40">
    <property type="match status" value="1"/>
</dbReference>
<dbReference type="InterPro" id="IPR002453">
    <property type="entry name" value="Beta_tubulin"/>
</dbReference>
<dbReference type="GO" id="GO:0007017">
    <property type="term" value="P:microtubule-based process"/>
    <property type="evidence" value="ECO:0007669"/>
    <property type="project" value="InterPro"/>
</dbReference>
<evidence type="ECO:0000256" key="20">
    <source>
        <dbReference type="SAM" id="MobiDB-lite"/>
    </source>
</evidence>
<dbReference type="PRINTS" id="PR01163">
    <property type="entry name" value="BETATUBULIN"/>
</dbReference>
<dbReference type="Gene3D" id="1.10.287.600">
    <property type="entry name" value="Helix hairpin bin"/>
    <property type="match status" value="1"/>
</dbReference>
<dbReference type="Gene3D" id="3.30.1330.20">
    <property type="entry name" value="Tubulin/FtsZ, C-terminal domain"/>
    <property type="match status" value="1"/>
</dbReference>
<dbReference type="PROSITE" id="PS00227">
    <property type="entry name" value="TUBULIN"/>
    <property type="match status" value="1"/>
</dbReference>
<evidence type="ECO:0000256" key="12">
    <source>
        <dbReference type="ARBA" id="ARBA00023029"/>
    </source>
</evidence>
<evidence type="ECO:0000256" key="4">
    <source>
        <dbReference type="ARBA" id="ARBA00011080"/>
    </source>
</evidence>
<feature type="active site" description="O-(5'-phospho-DNA)-tyrosine intermediate" evidence="18">
    <location>
        <position position="466"/>
    </location>
</feature>
<keyword evidence="15 18" id="KW-0413">Isomerase</keyword>
<evidence type="ECO:0000256" key="2">
    <source>
        <dbReference type="ARBA" id="ARBA00001946"/>
    </source>
</evidence>
<dbReference type="InterPro" id="IPR037103">
    <property type="entry name" value="Tubulin/FtsZ-like_C"/>
</dbReference>
<dbReference type="InterPro" id="IPR018316">
    <property type="entry name" value="Tubulin/FtsZ_2-layer-sand-dom"/>
</dbReference>
<evidence type="ECO:0000256" key="3">
    <source>
        <dbReference type="ARBA" id="ARBA00009636"/>
    </source>
</evidence>
<dbReference type="SUPFAM" id="SSF55874">
    <property type="entry name" value="ATPase domain of HSP90 chaperone/DNA topoisomerase II/histidine kinase"/>
    <property type="match status" value="1"/>
</dbReference>
<evidence type="ECO:0000259" key="21">
    <source>
        <dbReference type="PROSITE" id="PS52040"/>
    </source>
</evidence>
<keyword evidence="10" id="KW-0067">ATP-binding</keyword>
<keyword evidence="11" id="KW-0460">Magnesium</keyword>
<dbReference type="GeneID" id="94334317"/>
<proteinExistence type="inferred from homology"/>
<evidence type="ECO:0000256" key="1">
    <source>
        <dbReference type="ARBA" id="ARBA00000185"/>
    </source>
</evidence>
<evidence type="ECO:0000256" key="11">
    <source>
        <dbReference type="ARBA" id="ARBA00022842"/>
    </source>
</evidence>
<protein>
    <recommendedName>
        <fullName evidence="6">Tubulin beta chain</fullName>
        <ecNumber evidence="5">5.6.2.2</ecNumber>
    </recommendedName>
    <alternativeName>
        <fullName evidence="16">Beta-tubulin</fullName>
    </alternativeName>
</protein>
<evidence type="ECO:0000256" key="16">
    <source>
        <dbReference type="ARBA" id="ARBA00030446"/>
    </source>
</evidence>
<dbReference type="FunFam" id="3.30.1330.20:FF:000002">
    <property type="entry name" value="Tubulin beta chain"/>
    <property type="match status" value="1"/>
</dbReference>
<keyword evidence="14" id="KW-0342">GTP-binding</keyword>
<dbReference type="Gene3D" id="3.90.199.10">
    <property type="entry name" value="Topoisomerase II, domain 5"/>
    <property type="match status" value="1"/>
</dbReference>
<dbReference type="GO" id="GO:0006265">
    <property type="term" value="P:DNA topological change"/>
    <property type="evidence" value="ECO:0007669"/>
    <property type="project" value="UniProtKB-UniRule"/>
</dbReference>
<dbReference type="InterPro" id="IPR036890">
    <property type="entry name" value="HATPase_C_sf"/>
</dbReference>
<dbReference type="GO" id="GO:0000712">
    <property type="term" value="P:resolution of meiotic recombination intermediates"/>
    <property type="evidence" value="ECO:0007669"/>
    <property type="project" value="TreeGrafter"/>
</dbReference>
<evidence type="ECO:0000256" key="18">
    <source>
        <dbReference type="PROSITE-ProRule" id="PRU01384"/>
    </source>
</evidence>
<accession>A0AAD9PLS5</accession>
<dbReference type="Gene3D" id="3.40.50.1440">
    <property type="entry name" value="Tubulin/FtsZ, GTPase domain"/>
    <property type="match status" value="1"/>
</dbReference>
<dbReference type="Pfam" id="PF00521">
    <property type="entry name" value="DNA_topoisoIV"/>
    <property type="match status" value="1"/>
</dbReference>
<keyword evidence="7" id="KW-0493">Microtubule</keyword>
<dbReference type="PANTHER" id="PTHR10169">
    <property type="entry name" value="DNA TOPOISOMERASE/GYRASE"/>
    <property type="match status" value="1"/>
</dbReference>
<dbReference type="InterPro" id="IPR008280">
    <property type="entry name" value="Tub_FtsZ_C"/>
</dbReference>
<dbReference type="InterPro" id="IPR036525">
    <property type="entry name" value="Tubulin/FtsZ_GTPase_sf"/>
</dbReference>
<dbReference type="InterPro" id="IPR013760">
    <property type="entry name" value="Topo_IIA-like_dom_sf"/>
</dbReference>
<evidence type="ECO:0000256" key="17">
    <source>
        <dbReference type="ARBA" id="ARBA00034296"/>
    </source>
</evidence>
<keyword evidence="19" id="KW-0175">Coiled coil</keyword>
<dbReference type="SUPFAM" id="SSF55307">
    <property type="entry name" value="Tubulin C-terminal domain-like"/>
    <property type="match status" value="1"/>
</dbReference>
<comment type="similarity">
    <text evidence="3">Belongs to the tubulin family.</text>
</comment>
<dbReference type="SUPFAM" id="SSF52490">
    <property type="entry name" value="Tubulin nucleotide-binding domain-like"/>
    <property type="match status" value="1"/>
</dbReference>
<evidence type="ECO:0000256" key="7">
    <source>
        <dbReference type="ARBA" id="ARBA00022701"/>
    </source>
</evidence>
<comment type="similarity">
    <text evidence="4">Belongs to the type II topoisomerase family.</text>
</comment>
<dbReference type="GO" id="GO:0046872">
    <property type="term" value="F:metal ion binding"/>
    <property type="evidence" value="ECO:0007669"/>
    <property type="project" value="UniProtKB-KW"/>
</dbReference>
<feature type="compositionally biased region" description="Acidic residues" evidence="20">
    <location>
        <begin position="944"/>
        <end position="958"/>
    </location>
</feature>
<dbReference type="GO" id="GO:0005200">
    <property type="term" value="F:structural constituent of cytoskeleton"/>
    <property type="evidence" value="ECO:0007669"/>
    <property type="project" value="InterPro"/>
</dbReference>
<dbReference type="Gene3D" id="3.30.565.10">
    <property type="entry name" value="Histidine kinase-like ATPase, C-terminal domain"/>
    <property type="match status" value="2"/>
</dbReference>
<evidence type="ECO:0000256" key="9">
    <source>
        <dbReference type="ARBA" id="ARBA00022741"/>
    </source>
</evidence>
<keyword evidence="23" id="KW-1185">Reference proteome</keyword>
<dbReference type="SMART" id="SM00433">
    <property type="entry name" value="TOP2c"/>
    <property type="match status" value="1"/>
</dbReference>
<comment type="cofactor">
    <cofactor evidence="2">
        <name>Mg(2+)</name>
        <dbReference type="ChEBI" id="CHEBI:18420"/>
    </cofactor>
</comment>
<dbReference type="SUPFAM" id="SSF56719">
    <property type="entry name" value="Type II DNA topoisomerase"/>
    <property type="match status" value="1"/>
</dbReference>